<accession>A0ABW5DY93</accession>
<name>A0ABW5DY93_9BACT</name>
<organism evidence="1 2">
    <name type="scientific">Rubritalea spongiae</name>
    <dbReference type="NCBI Taxonomy" id="430797"/>
    <lineage>
        <taxon>Bacteria</taxon>
        <taxon>Pseudomonadati</taxon>
        <taxon>Verrucomicrobiota</taxon>
        <taxon>Verrucomicrobiia</taxon>
        <taxon>Verrucomicrobiales</taxon>
        <taxon>Rubritaleaceae</taxon>
        <taxon>Rubritalea</taxon>
    </lineage>
</organism>
<dbReference type="Proteomes" id="UP001597297">
    <property type="component" value="Unassembled WGS sequence"/>
</dbReference>
<comment type="caution">
    <text evidence="1">The sequence shown here is derived from an EMBL/GenBank/DDBJ whole genome shotgun (WGS) entry which is preliminary data.</text>
</comment>
<keyword evidence="2" id="KW-1185">Reference proteome</keyword>
<dbReference type="EMBL" id="JBHUJC010000001">
    <property type="protein sequence ID" value="MFD2275066.1"/>
    <property type="molecule type" value="Genomic_DNA"/>
</dbReference>
<dbReference type="RefSeq" id="WP_377095918.1">
    <property type="nucleotide sequence ID" value="NZ_JBHSJM010000001.1"/>
</dbReference>
<reference evidence="2" key="1">
    <citation type="journal article" date="2019" name="Int. J. Syst. Evol. Microbiol.">
        <title>The Global Catalogue of Microorganisms (GCM) 10K type strain sequencing project: providing services to taxonomists for standard genome sequencing and annotation.</title>
        <authorList>
            <consortium name="The Broad Institute Genomics Platform"/>
            <consortium name="The Broad Institute Genome Sequencing Center for Infectious Disease"/>
            <person name="Wu L."/>
            <person name="Ma J."/>
        </authorList>
    </citation>
    <scope>NUCLEOTIDE SEQUENCE [LARGE SCALE GENOMIC DNA]</scope>
    <source>
        <strain evidence="2">JCM 16545</strain>
    </source>
</reference>
<evidence type="ECO:0000313" key="2">
    <source>
        <dbReference type="Proteomes" id="UP001597297"/>
    </source>
</evidence>
<proteinExistence type="predicted"/>
<evidence type="ECO:0000313" key="1">
    <source>
        <dbReference type="EMBL" id="MFD2275066.1"/>
    </source>
</evidence>
<gene>
    <name evidence="1" type="ORF">ACFSQZ_01165</name>
</gene>
<protein>
    <submittedName>
        <fullName evidence="1">Uncharacterized protein</fullName>
    </submittedName>
</protein>
<sequence length="64" mass="6907">MDEQEVRDEGERLSLLAKELLGLVDFGEVKFCGISEGGSVMLVDHVSSTAQVGAHLTLNSIFEV</sequence>